<feature type="transmembrane region" description="Helical" evidence="9">
    <location>
        <begin position="110"/>
        <end position="132"/>
    </location>
</feature>
<organism evidence="11 12">
    <name type="scientific">Ascaris lumbricoides</name>
    <name type="common">Giant roundworm</name>
    <dbReference type="NCBI Taxonomy" id="6252"/>
    <lineage>
        <taxon>Eukaryota</taxon>
        <taxon>Metazoa</taxon>
        <taxon>Ecdysozoa</taxon>
        <taxon>Nematoda</taxon>
        <taxon>Chromadorea</taxon>
        <taxon>Rhabditida</taxon>
        <taxon>Spirurina</taxon>
        <taxon>Ascaridomorpha</taxon>
        <taxon>Ascaridoidea</taxon>
        <taxon>Ascarididae</taxon>
        <taxon>Ascaris</taxon>
    </lineage>
</organism>
<dbReference type="Gene3D" id="1.20.1070.10">
    <property type="entry name" value="Rhodopsin 7-helix transmembrane proteins"/>
    <property type="match status" value="2"/>
</dbReference>
<evidence type="ECO:0000256" key="1">
    <source>
        <dbReference type="ARBA" id="ARBA00004141"/>
    </source>
</evidence>
<protein>
    <submittedName>
        <fullName evidence="12">G-protein coupled receptors family 1 profile domain-containing protein</fullName>
    </submittedName>
</protein>
<dbReference type="Proteomes" id="UP000036681">
    <property type="component" value="Unplaced"/>
</dbReference>
<evidence type="ECO:0000313" key="11">
    <source>
        <dbReference type="Proteomes" id="UP000036681"/>
    </source>
</evidence>
<dbReference type="PANTHER" id="PTHR24243">
    <property type="entry name" value="G-PROTEIN COUPLED RECEPTOR"/>
    <property type="match status" value="1"/>
</dbReference>
<evidence type="ECO:0000256" key="7">
    <source>
        <dbReference type="ARBA" id="ARBA00023224"/>
    </source>
</evidence>
<evidence type="ECO:0000256" key="5">
    <source>
        <dbReference type="ARBA" id="ARBA00023136"/>
    </source>
</evidence>
<evidence type="ECO:0000256" key="8">
    <source>
        <dbReference type="RuleBase" id="RU000688"/>
    </source>
</evidence>
<feature type="transmembrane region" description="Helical" evidence="9">
    <location>
        <begin position="273"/>
        <end position="294"/>
    </location>
</feature>
<evidence type="ECO:0000256" key="6">
    <source>
        <dbReference type="ARBA" id="ARBA00023170"/>
    </source>
</evidence>
<sequence>MNEDTCARLVYAFENVTEYVIAVLGDRCPAITIVIPTVIIYALILILGVFGNICTCAVIARNSSMHNPTNYYLFSLAISDLLILIMGLPMELHDVLHSAYPYRFGSFVCKLRAFLVEFTSYASILTISAFTVERWVAICFPLKLRAFLSLDRVFKVIGIAWAIAFAAALPMAFIVKVNRIALPIEDNVDQSWSRLLRAFLSLDRVFKVIGIAWAIAFAAALPMAFIVKVNRIALPIEDNVDQSWSRLVSNDGVTIMNTDFCAMDITRPGAQKILIYFAFSVFFLLPAVLITVGYCHIGIQLRSADKYLSQTEQRNLGKTTRAKKSVIRILGSRIHLIHNFECFAGCCYYSNSACNPILYNILSEKYRRAFLKTIFGKCKFLMKYAKANKVKLFAPIY</sequence>
<evidence type="ECO:0000256" key="2">
    <source>
        <dbReference type="ARBA" id="ARBA00022692"/>
    </source>
</evidence>
<feature type="transmembrane region" description="Helical" evidence="9">
    <location>
        <begin position="205"/>
        <end position="227"/>
    </location>
</feature>
<evidence type="ECO:0000256" key="3">
    <source>
        <dbReference type="ARBA" id="ARBA00022989"/>
    </source>
</evidence>
<feature type="domain" description="G-protein coupled receptors family 1 profile" evidence="10">
    <location>
        <begin position="51"/>
        <end position="330"/>
    </location>
</feature>
<keyword evidence="5 9" id="KW-0472">Membrane</keyword>
<feature type="transmembrane region" description="Helical" evidence="9">
    <location>
        <begin position="33"/>
        <end position="59"/>
    </location>
</feature>
<reference evidence="12" key="1">
    <citation type="submission" date="2023-03" db="UniProtKB">
        <authorList>
            <consortium name="WormBaseParasite"/>
        </authorList>
    </citation>
    <scope>IDENTIFICATION</scope>
</reference>
<evidence type="ECO:0000259" key="10">
    <source>
        <dbReference type="PROSITE" id="PS50262"/>
    </source>
</evidence>
<dbReference type="PRINTS" id="PR00237">
    <property type="entry name" value="GPCRRHODOPSN"/>
</dbReference>
<keyword evidence="7 8" id="KW-0807">Transducer</keyword>
<dbReference type="Pfam" id="PF00001">
    <property type="entry name" value="7tm_1"/>
    <property type="match status" value="2"/>
</dbReference>
<comment type="similarity">
    <text evidence="8">Belongs to the G-protein coupled receptor 1 family.</text>
</comment>
<accession>A0A9J2PWR6</accession>
<dbReference type="GO" id="GO:0005886">
    <property type="term" value="C:plasma membrane"/>
    <property type="evidence" value="ECO:0007669"/>
    <property type="project" value="TreeGrafter"/>
</dbReference>
<dbReference type="AlphaFoldDB" id="A0A9J2PWR6"/>
<dbReference type="PANTHER" id="PTHR24243:SF208">
    <property type="entry name" value="PYROKININ-1 RECEPTOR"/>
    <property type="match status" value="1"/>
</dbReference>
<comment type="subcellular location">
    <subcellularLocation>
        <location evidence="1">Membrane</location>
        <topology evidence="1">Multi-pass membrane protein</topology>
    </subcellularLocation>
</comment>
<feature type="transmembrane region" description="Helical" evidence="9">
    <location>
        <begin position="71"/>
        <end position="90"/>
    </location>
</feature>
<keyword evidence="4 8" id="KW-0297">G-protein coupled receptor</keyword>
<keyword evidence="2 8" id="KW-0812">Transmembrane</keyword>
<keyword evidence="11" id="KW-1185">Reference proteome</keyword>
<name>A0A9J2PWR6_ASCLU</name>
<dbReference type="SUPFAM" id="SSF81321">
    <property type="entry name" value="Family A G protein-coupled receptor-like"/>
    <property type="match status" value="2"/>
</dbReference>
<evidence type="ECO:0000256" key="9">
    <source>
        <dbReference type="SAM" id="Phobius"/>
    </source>
</evidence>
<dbReference type="InterPro" id="IPR000276">
    <property type="entry name" value="GPCR_Rhodpsn"/>
</dbReference>
<dbReference type="InterPro" id="IPR017452">
    <property type="entry name" value="GPCR_Rhodpsn_7TM"/>
</dbReference>
<dbReference type="GO" id="GO:0008188">
    <property type="term" value="F:neuropeptide receptor activity"/>
    <property type="evidence" value="ECO:0007669"/>
    <property type="project" value="TreeGrafter"/>
</dbReference>
<evidence type="ECO:0000256" key="4">
    <source>
        <dbReference type="ARBA" id="ARBA00023040"/>
    </source>
</evidence>
<dbReference type="WBParaSite" id="ALUE_0001437201-mRNA-1">
    <property type="protein sequence ID" value="ALUE_0001437201-mRNA-1"/>
    <property type="gene ID" value="ALUE_0001437201"/>
</dbReference>
<keyword evidence="6 8" id="KW-0675">Receptor</keyword>
<dbReference type="PROSITE" id="PS00237">
    <property type="entry name" value="G_PROTEIN_RECEP_F1_1"/>
    <property type="match status" value="1"/>
</dbReference>
<feature type="transmembrane region" description="Helical" evidence="9">
    <location>
        <begin position="153"/>
        <end position="175"/>
    </location>
</feature>
<dbReference type="PROSITE" id="PS50262">
    <property type="entry name" value="G_PROTEIN_RECEP_F1_2"/>
    <property type="match status" value="1"/>
</dbReference>
<evidence type="ECO:0000313" key="12">
    <source>
        <dbReference type="WBParaSite" id="ALUE_0001437201-mRNA-1"/>
    </source>
</evidence>
<proteinExistence type="inferred from homology"/>
<keyword evidence="3 9" id="KW-1133">Transmembrane helix</keyword>